<organism evidence="2">
    <name type="scientific">Trichophyton rubrum CBS 288.86</name>
    <dbReference type="NCBI Taxonomy" id="1215330"/>
    <lineage>
        <taxon>Eukaryota</taxon>
        <taxon>Fungi</taxon>
        <taxon>Dikarya</taxon>
        <taxon>Ascomycota</taxon>
        <taxon>Pezizomycotina</taxon>
        <taxon>Eurotiomycetes</taxon>
        <taxon>Eurotiomycetidae</taxon>
        <taxon>Onygenales</taxon>
        <taxon>Arthrodermataceae</taxon>
        <taxon>Trichophyton</taxon>
    </lineage>
</organism>
<proteinExistence type="predicted"/>
<reference evidence="2" key="1">
    <citation type="submission" date="2014-02" db="EMBL/GenBank/DDBJ databases">
        <title>The Genome Sequence of Trichophyton rubrum (morphotype fischeri) CBS 288.86.</title>
        <authorList>
            <consortium name="The Broad Institute Genomics Platform"/>
            <person name="Cuomo C.A."/>
            <person name="White T.C."/>
            <person name="Graser Y."/>
            <person name="Martinez-Rossi N."/>
            <person name="Heitman J."/>
            <person name="Young S.K."/>
            <person name="Zeng Q."/>
            <person name="Gargeya S."/>
            <person name="Abouelleil A."/>
            <person name="Alvarado L."/>
            <person name="Chapman S.B."/>
            <person name="Gainer-Dewar J."/>
            <person name="Goldberg J."/>
            <person name="Griggs A."/>
            <person name="Gujja S."/>
            <person name="Hansen M."/>
            <person name="Howarth C."/>
            <person name="Imamovic A."/>
            <person name="Larimer J."/>
            <person name="Martinez D."/>
            <person name="Murphy C."/>
            <person name="Pearson M.D."/>
            <person name="Persinoti G."/>
            <person name="Poon T."/>
            <person name="Priest M."/>
            <person name="Roberts A.D."/>
            <person name="Saif S."/>
            <person name="Shea T.D."/>
            <person name="Sykes S.N."/>
            <person name="Wortman J."/>
            <person name="Nusbaum C."/>
            <person name="Birren B."/>
        </authorList>
    </citation>
    <scope>NUCLEOTIDE SEQUENCE [LARGE SCALE GENOMIC DNA]</scope>
    <source>
        <strain evidence="2">CBS 288.86</strain>
    </source>
</reference>
<accession>A0A022WD98</accession>
<keyword evidence="1" id="KW-0175">Coiled coil</keyword>
<dbReference type="HOGENOM" id="CLU_180173_0_0_1"/>
<dbReference type="EMBL" id="KK207730">
    <property type="protein sequence ID" value="EZF56063.1"/>
    <property type="molecule type" value="Genomic_DNA"/>
</dbReference>
<protein>
    <submittedName>
        <fullName evidence="2">Uncharacterized protein</fullName>
    </submittedName>
</protein>
<dbReference type="OrthoDB" id="4173660at2759"/>
<feature type="coiled-coil region" evidence="1">
    <location>
        <begin position="76"/>
        <end position="103"/>
    </location>
</feature>
<sequence>MESERKMSSSMTEDIKAELQMRLVEQKQLEEEAVRIEAFMETIRRNIAALELMSSSARNARGERDRYATMSPQEELAHYEQELDDVRQRIEALQAAIDLLERQL</sequence>
<dbReference type="Proteomes" id="UP000023758">
    <property type="component" value="Unassembled WGS sequence"/>
</dbReference>
<dbReference type="AlphaFoldDB" id="A0A022WD98"/>
<evidence type="ECO:0000313" key="2">
    <source>
        <dbReference type="EMBL" id="EZF56063.1"/>
    </source>
</evidence>
<gene>
    <name evidence="2" type="ORF">H103_01501</name>
</gene>
<evidence type="ECO:0000256" key="1">
    <source>
        <dbReference type="SAM" id="Coils"/>
    </source>
</evidence>
<name>A0A022WD98_TRIRU</name>